<dbReference type="EMBL" id="JAVIIS010000040">
    <property type="protein sequence ID" value="MDX8442488.1"/>
    <property type="molecule type" value="Genomic_DNA"/>
</dbReference>
<gene>
    <name evidence="1" type="ORF">RFM51_23170</name>
</gene>
<name>A0ABU4X3F7_9HYPH</name>
<comment type="caution">
    <text evidence="1">The sequence shown here is derived from an EMBL/GenBank/DDBJ whole genome shotgun (WGS) entry which is preliminary data.</text>
</comment>
<dbReference type="Proteomes" id="UP001272097">
    <property type="component" value="Unassembled WGS sequence"/>
</dbReference>
<protein>
    <recommendedName>
        <fullName evidence="3">Transposase</fullName>
    </recommendedName>
</protein>
<evidence type="ECO:0000313" key="2">
    <source>
        <dbReference type="Proteomes" id="UP001272097"/>
    </source>
</evidence>
<keyword evidence="2" id="KW-1185">Reference proteome</keyword>
<reference evidence="1 2" key="1">
    <citation type="submission" date="2023-08" db="EMBL/GenBank/DDBJ databases">
        <title>Implementing the SeqCode for naming new Mesorhizobium species isolated from Vachellia karroo root nodules.</title>
        <authorList>
            <person name="Van Lill M."/>
        </authorList>
    </citation>
    <scope>NUCLEOTIDE SEQUENCE [LARGE SCALE GENOMIC DNA]</scope>
    <source>
        <strain evidence="1 2">VK3E</strain>
    </source>
</reference>
<evidence type="ECO:0000313" key="1">
    <source>
        <dbReference type="EMBL" id="MDX8442488.1"/>
    </source>
</evidence>
<evidence type="ECO:0008006" key="3">
    <source>
        <dbReference type="Google" id="ProtNLM"/>
    </source>
</evidence>
<dbReference type="RefSeq" id="WP_320216488.1">
    <property type="nucleotide sequence ID" value="NZ_JAVIIS010000040.1"/>
</dbReference>
<organism evidence="1 2">
    <name type="scientific">Mesorhizobium australafricanum</name>
    <dbReference type="NCBI Taxonomy" id="3072311"/>
    <lineage>
        <taxon>Bacteria</taxon>
        <taxon>Pseudomonadati</taxon>
        <taxon>Pseudomonadota</taxon>
        <taxon>Alphaproteobacteria</taxon>
        <taxon>Hyphomicrobiales</taxon>
        <taxon>Phyllobacteriaceae</taxon>
        <taxon>Mesorhizobium</taxon>
    </lineage>
</organism>
<sequence>MKAAQVSALDPKQMLEQRYHQIDEINELMRTQSCIQELVERFLGQSKPSVDQMICTNAFGMGSTCRTSAS</sequence>
<accession>A0ABU4X3F7</accession>
<proteinExistence type="predicted"/>